<dbReference type="AlphaFoldDB" id="A0A0K2UM31"/>
<reference evidence="1" key="1">
    <citation type="submission" date="2014-05" db="EMBL/GenBank/DDBJ databases">
        <authorList>
            <person name="Chronopoulou M."/>
        </authorList>
    </citation>
    <scope>NUCLEOTIDE SEQUENCE</scope>
    <source>
        <tissue evidence="1">Whole organism</tissue>
    </source>
</reference>
<feature type="non-terminal residue" evidence="1">
    <location>
        <position position="1"/>
    </location>
</feature>
<dbReference type="EMBL" id="HACA01021390">
    <property type="protein sequence ID" value="CDW38751.1"/>
    <property type="molecule type" value="Transcribed_RNA"/>
</dbReference>
<proteinExistence type="predicted"/>
<accession>A0A0K2UM31</accession>
<evidence type="ECO:0000313" key="1">
    <source>
        <dbReference type="EMBL" id="CDW38751.1"/>
    </source>
</evidence>
<sequence length="66" mass="7725">FQLFLSQRLIYEIENIRIRTQVLLLRYRLGRAGGGGYGVKIGTSAFLFPCNRCRQDQFLKNLFEII</sequence>
<name>A0A0K2UM31_LEPSM</name>
<protein>
    <submittedName>
        <fullName evidence="1">Uncharacterized protein</fullName>
    </submittedName>
</protein>
<organism evidence="1">
    <name type="scientific">Lepeophtheirus salmonis</name>
    <name type="common">Salmon louse</name>
    <name type="synonym">Caligus salmonis</name>
    <dbReference type="NCBI Taxonomy" id="72036"/>
    <lineage>
        <taxon>Eukaryota</taxon>
        <taxon>Metazoa</taxon>
        <taxon>Ecdysozoa</taxon>
        <taxon>Arthropoda</taxon>
        <taxon>Crustacea</taxon>
        <taxon>Multicrustacea</taxon>
        <taxon>Hexanauplia</taxon>
        <taxon>Copepoda</taxon>
        <taxon>Siphonostomatoida</taxon>
        <taxon>Caligidae</taxon>
        <taxon>Lepeophtheirus</taxon>
    </lineage>
</organism>